<dbReference type="InterPro" id="IPR001173">
    <property type="entry name" value="Glyco_trans_2-like"/>
</dbReference>
<reference evidence="3 4" key="1">
    <citation type="submission" date="2015-09" db="EMBL/GenBank/DDBJ databases">
        <title>Genome sequencing project for genomic taxonomy and phylogenomics of Bacillus-like bacteria.</title>
        <authorList>
            <person name="Liu B."/>
            <person name="Wang J."/>
            <person name="Zhu Y."/>
            <person name="Liu G."/>
            <person name="Chen Q."/>
            <person name="Chen Z."/>
            <person name="Lan J."/>
            <person name="Che J."/>
            <person name="Ge C."/>
            <person name="Shi H."/>
            <person name="Pan Z."/>
            <person name="Liu X."/>
        </authorList>
    </citation>
    <scope>NUCLEOTIDE SEQUENCE [LARGE SCALE GENOMIC DNA]</scope>
    <source>
        <strain evidence="3 4">DSM 19153</strain>
    </source>
</reference>
<comment type="caution">
    <text evidence="3">The sequence shown here is derived from an EMBL/GenBank/DDBJ whole genome shotgun (WGS) entry which is preliminary data.</text>
</comment>
<accession>A0A9D5DXF6</accession>
<dbReference type="Gene3D" id="3.90.550.10">
    <property type="entry name" value="Spore Coat Polysaccharide Biosynthesis Protein SpsA, Chain A"/>
    <property type="match status" value="1"/>
</dbReference>
<proteinExistence type="inferred from homology"/>
<dbReference type="InterPro" id="IPR029044">
    <property type="entry name" value="Nucleotide-diphossugar_trans"/>
</dbReference>
<evidence type="ECO:0000259" key="2">
    <source>
        <dbReference type="Pfam" id="PF00535"/>
    </source>
</evidence>
<dbReference type="PANTHER" id="PTHR22916:SF3">
    <property type="entry name" value="UDP-GLCNAC:BETAGAL BETA-1,3-N-ACETYLGLUCOSAMINYLTRANSFERASE-LIKE PROTEIN 1"/>
    <property type="match status" value="1"/>
</dbReference>
<comment type="similarity">
    <text evidence="1">Belongs to the glycosyltransferase 2 family.</text>
</comment>
<keyword evidence="4" id="KW-1185">Reference proteome</keyword>
<dbReference type="SUPFAM" id="SSF53448">
    <property type="entry name" value="Nucleotide-diphospho-sugar transferases"/>
    <property type="match status" value="1"/>
</dbReference>
<gene>
    <name evidence="3" type="ORF">AN965_01825</name>
</gene>
<evidence type="ECO:0000256" key="1">
    <source>
        <dbReference type="ARBA" id="ARBA00006739"/>
    </source>
</evidence>
<name>A0A9D5DXF6_9BACI</name>
<evidence type="ECO:0000313" key="3">
    <source>
        <dbReference type="EMBL" id="KQL58735.1"/>
    </source>
</evidence>
<evidence type="ECO:0000313" key="4">
    <source>
        <dbReference type="Proteomes" id="UP000051061"/>
    </source>
</evidence>
<feature type="domain" description="Glycosyltransferase 2-like" evidence="2">
    <location>
        <begin position="5"/>
        <end position="138"/>
    </location>
</feature>
<dbReference type="Pfam" id="PF00535">
    <property type="entry name" value="Glycos_transf_2"/>
    <property type="match status" value="1"/>
</dbReference>
<organism evidence="3 4">
    <name type="scientific">Alkalicoccobacillus plakortidis</name>
    <dbReference type="NCBI Taxonomy" id="444060"/>
    <lineage>
        <taxon>Bacteria</taxon>
        <taxon>Bacillati</taxon>
        <taxon>Bacillota</taxon>
        <taxon>Bacilli</taxon>
        <taxon>Bacillales</taxon>
        <taxon>Bacillaceae</taxon>
        <taxon>Alkalicoccobacillus</taxon>
    </lineage>
</organism>
<dbReference type="EMBL" id="LJJD01000004">
    <property type="protein sequence ID" value="KQL58735.1"/>
    <property type="molecule type" value="Genomic_DNA"/>
</dbReference>
<sequence>MIKVSVIIPTYNNKEDKLNRIVESLNKQTLSSNEFEVLFIDEGSDDFSAFSRLKEKTREYTHYQVHRISPSGWGSRPRNKGTKVAEGEYVFFCDDDDTIFPQALERMYNFAKDNDLDVVNPKVIRTKGWGWGWEQFKENVVGAETIGVQAMGPMTVPKLYRRTFIEQHNLYFYEGDKVWWEDVMFSCLVFSKKPRIGILADYPVYHWREQNHSAGFGKDLEYKWEQINNVASSFKENLEGEDLDYMITHWYRTRVLGALRGNFHKKSKDTQQIEFDKAMEWKDRFVDSRIVERLDTRHKIIDYLLGKGRLDFVRKFSQSKAETTARSYLRNLAFEEGSLIITTDATVTYDEEKIVNLNGSPNEVQIDCEEEIKSVLPSTLLYMNELDSKGNQYSPSIKGRFTRTTWEVQDVIDSKFHFDQHDSYFNVRGELTFRLTLDDFIQDYDDAHQPWDLSTKFNYMDLGAHRAIASKQNFKKAAIINGNTYVVYKNKSELVSIDLNSIVHNFLAVATLNLDAIQNREGLILIPIENVYAYGQSEVSYIASIYNDKTEAFIDSKASIIVDGGSAYLQIDNVNNLKGNCKIEIALGEKSHAFEVTI</sequence>
<dbReference type="GO" id="GO:0016758">
    <property type="term" value="F:hexosyltransferase activity"/>
    <property type="evidence" value="ECO:0007669"/>
    <property type="project" value="UniProtKB-ARBA"/>
</dbReference>
<dbReference type="Proteomes" id="UP000051061">
    <property type="component" value="Unassembled WGS sequence"/>
</dbReference>
<dbReference type="PANTHER" id="PTHR22916">
    <property type="entry name" value="GLYCOSYLTRANSFERASE"/>
    <property type="match status" value="1"/>
</dbReference>
<protein>
    <submittedName>
        <fullName evidence="3">Teichoic acid biosynthesis protein</fullName>
    </submittedName>
</protein>
<dbReference type="AlphaFoldDB" id="A0A9D5DXF6"/>
<dbReference type="CDD" id="cd00761">
    <property type="entry name" value="Glyco_tranf_GTA_type"/>
    <property type="match status" value="1"/>
</dbReference>